<protein>
    <submittedName>
        <fullName evidence="2">Mu transposase, C-terminal</fullName>
    </submittedName>
</protein>
<dbReference type="PANTHER" id="PTHR35004:SF6">
    <property type="entry name" value="TRANSPOSASE"/>
    <property type="match status" value="1"/>
</dbReference>
<evidence type="ECO:0000259" key="1">
    <source>
        <dbReference type="PROSITE" id="PS50994"/>
    </source>
</evidence>
<keyword evidence="3" id="KW-1185">Reference proteome</keyword>
<name>A0A1D3TZ73_9FIRM</name>
<dbReference type="SUPFAM" id="SSF53098">
    <property type="entry name" value="Ribonuclease H-like"/>
    <property type="match status" value="1"/>
</dbReference>
<accession>A0A1D3TZ73</accession>
<evidence type="ECO:0000313" key="3">
    <source>
        <dbReference type="Proteomes" id="UP000199315"/>
    </source>
</evidence>
<dbReference type="InterPro" id="IPR001584">
    <property type="entry name" value="Integrase_cat-core"/>
</dbReference>
<dbReference type="EMBL" id="FMKA01000065">
    <property type="protein sequence ID" value="SCP99852.1"/>
    <property type="molecule type" value="Genomic_DNA"/>
</dbReference>
<dbReference type="PROSITE" id="PS50994">
    <property type="entry name" value="INTEGRASE"/>
    <property type="match status" value="1"/>
</dbReference>
<feature type="domain" description="Integrase catalytic" evidence="1">
    <location>
        <begin position="155"/>
        <end position="333"/>
    </location>
</feature>
<gene>
    <name evidence="2" type="ORF">SAMN05421730_10658</name>
</gene>
<dbReference type="InterPro" id="IPR012337">
    <property type="entry name" value="RNaseH-like_sf"/>
</dbReference>
<sequence length="469" mass="53718">MNTNTQTNKKWQEELALERFRIITPLLDETMDAGKKLQLRESIAKQQDISIRSLYRYEQAYRNDGFSGLKPMDRKMQRSSALPENFEELVKEAVQLKREVPLRSVNQIILILEMEGLVAPGVLKRSTLQRHLYGAGFGKKQMKKYTEARKSSSKRFCKPHRMMLAEADIKYGLKLPIGKNGKLVQTYLSVIIDNHSRYVLSSGFYDNQEAAIVEDTYHKAILKHGKMDLAYHDNGKQYVSTQLLKSLAKLGIRVIHAKPYSAQSKGGVEVFNRFVNSFLAEAKAQKIRTLEGMNHFWNIWLESYYHEKPHDGIREYYESLNSPVPSEGISPLQEWNRDARPLVFLDAEMVGEAFLHHEKREVDKGGCISFQGRKYETSASLIGATVEISYDPMATETITVTYPGMKPFKAEPLRIGSFCDKKPELPLSMLPHEPESSRFLEGLEKKHRKNSQMRANAISFGAFRKEDGN</sequence>
<dbReference type="InterPro" id="IPR036397">
    <property type="entry name" value="RNaseH_sf"/>
</dbReference>
<dbReference type="InterPro" id="IPR015378">
    <property type="entry name" value="Transposase-like_Mu_C"/>
</dbReference>
<dbReference type="GO" id="GO:0003676">
    <property type="term" value="F:nucleic acid binding"/>
    <property type="evidence" value="ECO:0007669"/>
    <property type="project" value="InterPro"/>
</dbReference>
<organism evidence="2 3">
    <name type="scientific">Anaerobium acetethylicum</name>
    <dbReference type="NCBI Taxonomy" id="1619234"/>
    <lineage>
        <taxon>Bacteria</taxon>
        <taxon>Bacillati</taxon>
        <taxon>Bacillota</taxon>
        <taxon>Clostridia</taxon>
        <taxon>Lachnospirales</taxon>
        <taxon>Lachnospiraceae</taxon>
        <taxon>Anaerobium</taxon>
    </lineage>
</organism>
<dbReference type="PANTHER" id="PTHR35004">
    <property type="entry name" value="TRANSPOSASE RV3428C-RELATED"/>
    <property type="match status" value="1"/>
</dbReference>
<dbReference type="Gene3D" id="3.30.420.10">
    <property type="entry name" value="Ribonuclease H-like superfamily/Ribonuclease H"/>
    <property type="match status" value="1"/>
</dbReference>
<reference evidence="2 3" key="1">
    <citation type="submission" date="2016-09" db="EMBL/GenBank/DDBJ databases">
        <authorList>
            <person name="Capua I."/>
            <person name="De Benedictis P."/>
            <person name="Joannis T."/>
            <person name="Lombin L.H."/>
            <person name="Cattoli G."/>
        </authorList>
    </citation>
    <scope>NUCLEOTIDE SEQUENCE [LARGE SCALE GENOMIC DNA]</scope>
    <source>
        <strain evidence="2 3">GluBS11</strain>
    </source>
</reference>
<dbReference type="GO" id="GO:0015074">
    <property type="term" value="P:DNA integration"/>
    <property type="evidence" value="ECO:0007669"/>
    <property type="project" value="InterPro"/>
</dbReference>
<dbReference type="Pfam" id="PF00665">
    <property type="entry name" value="rve"/>
    <property type="match status" value="1"/>
</dbReference>
<evidence type="ECO:0000313" key="2">
    <source>
        <dbReference type="EMBL" id="SCP99852.1"/>
    </source>
</evidence>
<dbReference type="OrthoDB" id="9794201at2"/>
<dbReference type="STRING" id="1619234.SAMN05421730_10658"/>
<proteinExistence type="predicted"/>
<dbReference type="AlphaFoldDB" id="A0A1D3TZ73"/>
<dbReference type="Proteomes" id="UP000199315">
    <property type="component" value="Unassembled WGS sequence"/>
</dbReference>
<dbReference type="Pfam" id="PF09299">
    <property type="entry name" value="Mu-transpos_C"/>
    <property type="match status" value="1"/>
</dbReference>
<dbReference type="RefSeq" id="WP_091237080.1">
    <property type="nucleotide sequence ID" value="NZ_FMKA01000065.1"/>
</dbReference>